<evidence type="ECO:0000313" key="3">
    <source>
        <dbReference type="Proteomes" id="UP001213799"/>
    </source>
</evidence>
<feature type="chain" id="PRO_5041785399" evidence="1">
    <location>
        <begin position="19"/>
        <end position="458"/>
    </location>
</feature>
<dbReference type="Pfam" id="PF03583">
    <property type="entry name" value="LIP"/>
    <property type="match status" value="1"/>
</dbReference>
<reference evidence="2" key="2">
    <citation type="submission" date="2023-01" db="EMBL/GenBank/DDBJ databases">
        <authorList>
            <person name="Petersen C."/>
        </authorList>
    </citation>
    <scope>NUCLEOTIDE SEQUENCE</scope>
    <source>
        <strain evidence="2">IBT 12815</strain>
    </source>
</reference>
<dbReference type="GO" id="GO:0017000">
    <property type="term" value="P:antibiotic biosynthetic process"/>
    <property type="evidence" value="ECO:0007669"/>
    <property type="project" value="UniProtKB-ARBA"/>
</dbReference>
<name>A0AAD6DM67_9EURO</name>
<dbReference type="PANTHER" id="PTHR34853:SF1">
    <property type="entry name" value="LIPASE 5"/>
    <property type="match status" value="1"/>
</dbReference>
<dbReference type="InterPro" id="IPR029058">
    <property type="entry name" value="AB_hydrolase_fold"/>
</dbReference>
<proteinExistence type="inferred from homology"/>
<dbReference type="PIRSF" id="PIRSF029171">
    <property type="entry name" value="Esterase_LipA"/>
    <property type="match status" value="1"/>
</dbReference>
<feature type="signal peptide" evidence="1">
    <location>
        <begin position="1"/>
        <end position="18"/>
    </location>
</feature>
<comment type="caution">
    <text evidence="2">The sequence shown here is derived from an EMBL/GenBank/DDBJ whole genome shotgun (WGS) entry which is preliminary data.</text>
</comment>
<evidence type="ECO:0000256" key="1">
    <source>
        <dbReference type="PIRNR" id="PIRNR029171"/>
    </source>
</evidence>
<accession>A0AAD6DM67</accession>
<dbReference type="EMBL" id="JAQJAE010000006">
    <property type="protein sequence ID" value="KAJ5588937.1"/>
    <property type="molecule type" value="Genomic_DNA"/>
</dbReference>
<dbReference type="Gene3D" id="3.40.50.1820">
    <property type="entry name" value="alpha/beta hydrolase"/>
    <property type="match status" value="2"/>
</dbReference>
<dbReference type="Proteomes" id="UP001213799">
    <property type="component" value="Unassembled WGS sequence"/>
</dbReference>
<dbReference type="GO" id="GO:0072330">
    <property type="term" value="P:monocarboxylic acid biosynthetic process"/>
    <property type="evidence" value="ECO:0007669"/>
    <property type="project" value="UniProtKB-ARBA"/>
</dbReference>
<dbReference type="PANTHER" id="PTHR34853">
    <property type="match status" value="1"/>
</dbReference>
<keyword evidence="3" id="KW-1185">Reference proteome</keyword>
<dbReference type="GO" id="GO:0004806">
    <property type="term" value="F:triacylglycerol lipase activity"/>
    <property type="evidence" value="ECO:0007669"/>
    <property type="project" value="UniProtKB-UniRule"/>
</dbReference>
<dbReference type="RefSeq" id="XP_056747956.1">
    <property type="nucleotide sequence ID" value="XM_056902669.1"/>
</dbReference>
<protein>
    <submittedName>
        <fullName evidence="2">Uncharacterized protein</fullName>
    </submittedName>
</protein>
<gene>
    <name evidence="2" type="ORF">N7537_011615</name>
</gene>
<dbReference type="InterPro" id="IPR005152">
    <property type="entry name" value="Lipase_secreted"/>
</dbReference>
<organism evidence="2 3">
    <name type="scientific">Penicillium hordei</name>
    <dbReference type="NCBI Taxonomy" id="40994"/>
    <lineage>
        <taxon>Eukaryota</taxon>
        <taxon>Fungi</taxon>
        <taxon>Dikarya</taxon>
        <taxon>Ascomycota</taxon>
        <taxon>Pezizomycotina</taxon>
        <taxon>Eurotiomycetes</taxon>
        <taxon>Eurotiomycetidae</taxon>
        <taxon>Eurotiales</taxon>
        <taxon>Aspergillaceae</taxon>
        <taxon>Penicillium</taxon>
    </lineage>
</organism>
<keyword evidence="1" id="KW-0732">Signal</keyword>
<evidence type="ECO:0000313" key="2">
    <source>
        <dbReference type="EMBL" id="KAJ5588937.1"/>
    </source>
</evidence>
<dbReference type="SUPFAM" id="SSF53474">
    <property type="entry name" value="alpha/beta-Hydrolases"/>
    <property type="match status" value="1"/>
</dbReference>
<dbReference type="GeneID" id="81592911"/>
<reference evidence="2" key="1">
    <citation type="journal article" date="2023" name="IMA Fungus">
        <title>Comparative genomic study of the Penicillium genus elucidates a diverse pangenome and 15 lateral gene transfer events.</title>
        <authorList>
            <person name="Petersen C."/>
            <person name="Sorensen T."/>
            <person name="Nielsen M.R."/>
            <person name="Sondergaard T.E."/>
            <person name="Sorensen J.L."/>
            <person name="Fitzpatrick D.A."/>
            <person name="Frisvad J.C."/>
            <person name="Nielsen K.L."/>
        </authorList>
    </citation>
    <scope>NUCLEOTIDE SEQUENCE</scope>
    <source>
        <strain evidence="2">IBT 12815</strain>
    </source>
</reference>
<dbReference type="GO" id="GO:0016042">
    <property type="term" value="P:lipid catabolic process"/>
    <property type="evidence" value="ECO:0007669"/>
    <property type="project" value="UniProtKB-UniRule"/>
</dbReference>
<sequence>MAFKFYTLLLALIPSIQAIQVANFNVSENIASKYGCDSTCYSNFQEGIAVDSASYGAIYDAGFYETARNFSNSKPGDALKLESVNATLLHDIPKGVTAYRFQYVSQDLYGRKVPVTGFIAFPYASRSNGLVYPTIAYGHGTSGVFRGCAPSAMPSFYEYGSWAFLVSRGYAVIATDYAGLGNNYTAHQYQASPAQAHDLYYSVAAARKLFGHALTPEWMSVGHSEGGGAAWALAESSLLQKNPLSLGKYLGTVAQAPGVQMQDMALAAMKGSSSSGVDSARGVLVEAGWLALGLRSTLPKDPQTWLQPNFRKRLELATLTQACYASMRSLVADLDITNVVNISDPSLHFALEKMQNITTKGEGKSPQPVFIVQGLSDVSVLPQVVEAAYNASCQSGNEIYLQTYRGIDHDPVISASAPSFLQWIDDRFDGVKTTGRCSNKTIQPFDPINMYAPSDAVN</sequence>
<dbReference type="AlphaFoldDB" id="A0AAD6DM67"/>
<comment type="similarity">
    <text evidence="1">Belongs to the AB hydrolase superfamily. Lipase family.</text>
</comment>